<dbReference type="SUPFAM" id="SSF52540">
    <property type="entry name" value="P-loop containing nucleoside triphosphate hydrolases"/>
    <property type="match status" value="1"/>
</dbReference>
<dbReference type="InterPro" id="IPR001650">
    <property type="entry name" value="Helicase_C-like"/>
</dbReference>
<comment type="similarity">
    <text evidence="2 13">Belongs to the helicase family. RecQ subfamily.</text>
</comment>
<name>A0AAF3J6D6_9BILA</name>
<feature type="domain" description="Helicase C-terminal" evidence="16">
    <location>
        <begin position="370"/>
        <end position="522"/>
    </location>
</feature>
<dbReference type="GO" id="GO:0016787">
    <property type="term" value="F:hydrolase activity"/>
    <property type="evidence" value="ECO:0007669"/>
    <property type="project" value="UniProtKB-KW"/>
</dbReference>
<feature type="compositionally biased region" description="Basic and acidic residues" evidence="14">
    <location>
        <begin position="93"/>
        <end position="103"/>
    </location>
</feature>
<feature type="region of interest" description="Disordered" evidence="14">
    <location>
        <begin position="642"/>
        <end position="664"/>
    </location>
</feature>
<dbReference type="GO" id="GO:0043138">
    <property type="term" value="F:3'-5' DNA helicase activity"/>
    <property type="evidence" value="ECO:0007669"/>
    <property type="project" value="UniProtKB-EC"/>
</dbReference>
<evidence type="ECO:0000256" key="14">
    <source>
        <dbReference type="SAM" id="MobiDB-lite"/>
    </source>
</evidence>
<keyword evidence="17" id="KW-1185">Reference proteome</keyword>
<evidence type="ECO:0000256" key="6">
    <source>
        <dbReference type="ARBA" id="ARBA00022806"/>
    </source>
</evidence>
<dbReference type="GO" id="GO:0009378">
    <property type="term" value="F:four-way junction helicase activity"/>
    <property type="evidence" value="ECO:0007669"/>
    <property type="project" value="TreeGrafter"/>
</dbReference>
<proteinExistence type="inferred from homology"/>
<keyword evidence="4 13" id="KW-0547">Nucleotide-binding</keyword>
<feature type="compositionally biased region" description="Polar residues" evidence="14">
    <location>
        <begin position="15"/>
        <end position="31"/>
    </location>
</feature>
<keyword evidence="5 13" id="KW-0378">Hydrolase</keyword>
<dbReference type="Pfam" id="PF16124">
    <property type="entry name" value="RecQ_Zn_bind"/>
    <property type="match status" value="1"/>
</dbReference>
<keyword evidence="9" id="KW-0413">Isomerase</keyword>
<dbReference type="CDD" id="cd18794">
    <property type="entry name" value="SF2_C_RecQ"/>
    <property type="match status" value="1"/>
</dbReference>
<dbReference type="AlphaFoldDB" id="A0AAF3J6D6"/>
<dbReference type="InterPro" id="IPR004589">
    <property type="entry name" value="DNA_helicase_ATP-dep_RecQ"/>
</dbReference>
<dbReference type="PROSITE" id="PS51192">
    <property type="entry name" value="HELICASE_ATP_BIND_1"/>
    <property type="match status" value="1"/>
</dbReference>
<dbReference type="Gene3D" id="3.40.50.300">
    <property type="entry name" value="P-loop containing nucleotide triphosphate hydrolases"/>
    <property type="match status" value="2"/>
</dbReference>
<evidence type="ECO:0000256" key="4">
    <source>
        <dbReference type="ARBA" id="ARBA00022741"/>
    </source>
</evidence>
<keyword evidence="10 13" id="KW-0539">Nucleus</keyword>
<keyword evidence="6 13" id="KW-0347">Helicase</keyword>
<dbReference type="GO" id="GO:0005694">
    <property type="term" value="C:chromosome"/>
    <property type="evidence" value="ECO:0007669"/>
    <property type="project" value="TreeGrafter"/>
</dbReference>
<comment type="catalytic activity">
    <reaction evidence="12 13">
        <text>ATP + H2O = ADP + phosphate + H(+)</text>
        <dbReference type="Rhea" id="RHEA:13065"/>
        <dbReference type="ChEBI" id="CHEBI:15377"/>
        <dbReference type="ChEBI" id="CHEBI:15378"/>
        <dbReference type="ChEBI" id="CHEBI:30616"/>
        <dbReference type="ChEBI" id="CHEBI:43474"/>
        <dbReference type="ChEBI" id="CHEBI:456216"/>
    </reaction>
</comment>
<evidence type="ECO:0000256" key="1">
    <source>
        <dbReference type="ARBA" id="ARBA00004123"/>
    </source>
</evidence>
<dbReference type="SMART" id="SM00490">
    <property type="entry name" value="HELICc"/>
    <property type="match status" value="1"/>
</dbReference>
<dbReference type="Proteomes" id="UP000887575">
    <property type="component" value="Unassembled WGS sequence"/>
</dbReference>
<feature type="compositionally biased region" description="Polar residues" evidence="14">
    <location>
        <begin position="650"/>
        <end position="664"/>
    </location>
</feature>
<evidence type="ECO:0000256" key="7">
    <source>
        <dbReference type="ARBA" id="ARBA00022840"/>
    </source>
</evidence>
<evidence type="ECO:0000256" key="11">
    <source>
        <dbReference type="ARBA" id="ARBA00034617"/>
    </source>
</evidence>
<evidence type="ECO:0000259" key="15">
    <source>
        <dbReference type="PROSITE" id="PS51192"/>
    </source>
</evidence>
<keyword evidence="8" id="KW-0238">DNA-binding</keyword>
<dbReference type="GO" id="GO:0005737">
    <property type="term" value="C:cytoplasm"/>
    <property type="evidence" value="ECO:0007669"/>
    <property type="project" value="TreeGrafter"/>
</dbReference>
<keyword evidence="3" id="KW-0479">Metal-binding</keyword>
<dbReference type="PANTHER" id="PTHR13710">
    <property type="entry name" value="DNA HELICASE RECQ FAMILY MEMBER"/>
    <property type="match status" value="1"/>
</dbReference>
<dbReference type="Pfam" id="PF00271">
    <property type="entry name" value="Helicase_C"/>
    <property type="match status" value="1"/>
</dbReference>
<dbReference type="Pfam" id="PF00270">
    <property type="entry name" value="DEAD"/>
    <property type="match status" value="1"/>
</dbReference>
<dbReference type="EC" id="5.6.2.4" evidence="13"/>
<evidence type="ECO:0000256" key="2">
    <source>
        <dbReference type="ARBA" id="ARBA00005446"/>
    </source>
</evidence>
<sequence length="775" mass="87222">MDDVVMLSSDDEKPSSSQNSRPSVTVSSTAKKQAKMLDYYSSKTGGGTTKAKQATPSATVKTNSKSRKCPNESSTPNEETLNSKQPSTSQLGKVKDESDKKEQTLTPCIAPNTGIMKSPLPSEEIEEKAKNILKKVFGFSSFRNIHQRKAILAILKRDNDVYISFPTGAGKSLCYQLPALLYGGITIVVSPLIALIVDQVTALQQKGIRAVAINSKMTADEKRIVHEDLRQTIPTIKLLYITPEGASSDPIQRLLESLNKRNLLNYIVIDEAHCVTHWGHDFRPDYLRLRSLRKIAPQAFWIALTATAGNQAEDDIQKQLEMVKPRIFKTGTYRSNLYYDVQIKELIQGQTPEQHLIRFITRILFGKNDDVDLSEIKTFPGSGIIYCRTRDECEQMASVLAKLEMKALPYHAGLSNKVRDDVQDKWMRNELAAITATIAFGMGIDKPDVRFVIHWTCPSNMAAYYQESGRAGRDKKRSFCRIYHSKSDSGILKLLISRELGQIRNKSNISEKARDDQMKAITRGFEKMMGYIELPKCRHVAMAQFFSDNETKECKKNCDYCADPKKTSNLTDKFLTLSSTAQASTSRVMRNSAVDSDLYGGGKRGYKEDNDDIYGSFEDGKSRMEREQKEERCQLIASELAKRHKPNVNAERNNPSQSPTNEQASKLVGASMTRIPNVTITRRMGVLTTFETALKSNWLDEKHQLIPTAAKEMEWEIYSSSKYATNYNHKAASKHSEIQKKTKESVEFEWKPKERTSTVPPQVQDGFVTAAQMVA</sequence>
<dbReference type="InterPro" id="IPR027417">
    <property type="entry name" value="P-loop_NTPase"/>
</dbReference>
<dbReference type="PROSITE" id="PS51194">
    <property type="entry name" value="HELICASE_CTER"/>
    <property type="match status" value="1"/>
</dbReference>
<evidence type="ECO:0000313" key="17">
    <source>
        <dbReference type="Proteomes" id="UP000887575"/>
    </source>
</evidence>
<dbReference type="GO" id="GO:0046872">
    <property type="term" value="F:metal ion binding"/>
    <property type="evidence" value="ECO:0007669"/>
    <property type="project" value="UniProtKB-KW"/>
</dbReference>
<feature type="compositionally biased region" description="Polar residues" evidence="14">
    <location>
        <begin position="71"/>
        <end position="91"/>
    </location>
</feature>
<dbReference type="GO" id="GO:0005524">
    <property type="term" value="F:ATP binding"/>
    <property type="evidence" value="ECO:0007669"/>
    <property type="project" value="UniProtKB-KW"/>
</dbReference>
<evidence type="ECO:0000256" key="12">
    <source>
        <dbReference type="ARBA" id="ARBA00049360"/>
    </source>
</evidence>
<keyword evidence="7 13" id="KW-0067">ATP-binding</keyword>
<evidence type="ECO:0000313" key="19">
    <source>
        <dbReference type="WBParaSite" id="MBELARI_LOCUS19036.2"/>
    </source>
</evidence>
<evidence type="ECO:0000256" key="8">
    <source>
        <dbReference type="ARBA" id="ARBA00023125"/>
    </source>
</evidence>
<evidence type="ECO:0000313" key="18">
    <source>
        <dbReference type="WBParaSite" id="MBELARI_LOCUS1509.2"/>
    </source>
</evidence>
<evidence type="ECO:0000256" key="3">
    <source>
        <dbReference type="ARBA" id="ARBA00022723"/>
    </source>
</evidence>
<comment type="subcellular location">
    <subcellularLocation>
        <location evidence="1 13">Nucleus</location>
    </subcellularLocation>
</comment>
<accession>A0AAF3J6D6</accession>
<dbReference type="SMART" id="SM00487">
    <property type="entry name" value="DEXDc"/>
    <property type="match status" value="1"/>
</dbReference>
<evidence type="ECO:0000256" key="9">
    <source>
        <dbReference type="ARBA" id="ARBA00023235"/>
    </source>
</evidence>
<dbReference type="InterPro" id="IPR011545">
    <property type="entry name" value="DEAD/DEAH_box_helicase_dom"/>
</dbReference>
<dbReference type="WBParaSite" id="MBELARI_LOCUS19036.2">
    <property type="protein sequence ID" value="MBELARI_LOCUS19036.2"/>
    <property type="gene ID" value="MBELARI_LOCUS19036"/>
</dbReference>
<feature type="region of interest" description="Disordered" evidence="14">
    <location>
        <begin position="1"/>
        <end position="119"/>
    </location>
</feature>
<reference evidence="18 19" key="1">
    <citation type="submission" date="2024-02" db="UniProtKB">
        <authorList>
            <consortium name="WormBaseParasite"/>
        </authorList>
    </citation>
    <scope>IDENTIFICATION</scope>
</reference>
<evidence type="ECO:0000256" key="10">
    <source>
        <dbReference type="ARBA" id="ARBA00023242"/>
    </source>
</evidence>
<dbReference type="InterPro" id="IPR014001">
    <property type="entry name" value="Helicase_ATP-bd"/>
</dbReference>
<comment type="catalytic activity">
    <reaction evidence="11 13">
        <text>Couples ATP hydrolysis with the unwinding of duplex DNA by translocating in the 3'-5' direction.</text>
        <dbReference type="EC" id="5.6.2.4"/>
    </reaction>
</comment>
<evidence type="ECO:0000259" key="16">
    <source>
        <dbReference type="PROSITE" id="PS51194"/>
    </source>
</evidence>
<dbReference type="InterPro" id="IPR032284">
    <property type="entry name" value="RecQ_Zn-bd"/>
</dbReference>
<organism evidence="17 19">
    <name type="scientific">Mesorhabditis belari</name>
    <dbReference type="NCBI Taxonomy" id="2138241"/>
    <lineage>
        <taxon>Eukaryota</taxon>
        <taxon>Metazoa</taxon>
        <taxon>Ecdysozoa</taxon>
        <taxon>Nematoda</taxon>
        <taxon>Chromadorea</taxon>
        <taxon>Rhabditida</taxon>
        <taxon>Rhabditina</taxon>
        <taxon>Rhabditomorpha</taxon>
        <taxon>Rhabditoidea</taxon>
        <taxon>Rhabditidae</taxon>
        <taxon>Mesorhabditinae</taxon>
        <taxon>Mesorhabditis</taxon>
    </lineage>
</organism>
<dbReference type="WBParaSite" id="MBELARI_LOCUS1509.2">
    <property type="protein sequence ID" value="MBELARI_LOCUS1509.2"/>
    <property type="gene ID" value="MBELARI_LOCUS1509"/>
</dbReference>
<dbReference type="GO" id="GO:0003677">
    <property type="term" value="F:DNA binding"/>
    <property type="evidence" value="ECO:0007669"/>
    <property type="project" value="UniProtKB-KW"/>
</dbReference>
<feature type="compositionally biased region" description="Polar residues" evidence="14">
    <location>
        <begin position="54"/>
        <end position="63"/>
    </location>
</feature>
<dbReference type="GO" id="GO:0000724">
    <property type="term" value="P:double-strand break repair via homologous recombination"/>
    <property type="evidence" value="ECO:0007669"/>
    <property type="project" value="TreeGrafter"/>
</dbReference>
<dbReference type="NCBIfam" id="TIGR00614">
    <property type="entry name" value="recQ_fam"/>
    <property type="match status" value="1"/>
</dbReference>
<dbReference type="PANTHER" id="PTHR13710:SF152">
    <property type="entry name" value="ATP-DEPENDENT DNA HELICASE Q5"/>
    <property type="match status" value="1"/>
</dbReference>
<evidence type="ECO:0000256" key="5">
    <source>
        <dbReference type="ARBA" id="ARBA00022801"/>
    </source>
</evidence>
<protein>
    <recommendedName>
        <fullName evidence="13">ATP-dependent DNA helicase</fullName>
        <ecNumber evidence="13">5.6.2.4</ecNumber>
    </recommendedName>
</protein>
<dbReference type="FunFam" id="3.40.50.300:FF:000444">
    <property type="entry name" value="ATP-dependent DNA helicase"/>
    <property type="match status" value="1"/>
</dbReference>
<evidence type="ECO:0000256" key="13">
    <source>
        <dbReference type="RuleBase" id="RU364117"/>
    </source>
</evidence>
<feature type="domain" description="Helicase ATP-binding" evidence="15">
    <location>
        <begin position="152"/>
        <end position="326"/>
    </location>
</feature>
<dbReference type="GO" id="GO:0005634">
    <property type="term" value="C:nucleus"/>
    <property type="evidence" value="ECO:0007669"/>
    <property type="project" value="UniProtKB-SubCell"/>
</dbReference>